<accession>U1FW59</accession>
<dbReference type="OrthoDB" id="310895at2759"/>
<dbReference type="InterPro" id="IPR015590">
    <property type="entry name" value="Aldehyde_DH_dom"/>
</dbReference>
<dbReference type="eggNOG" id="KOG2450">
    <property type="taxonomic scope" value="Eukaryota"/>
</dbReference>
<gene>
    <name evidence="6" type="ORF">EPUS_01038</name>
</gene>
<evidence type="ECO:0000256" key="2">
    <source>
        <dbReference type="ARBA" id="ARBA00023002"/>
    </source>
</evidence>
<evidence type="ECO:0000256" key="4">
    <source>
        <dbReference type="ARBA" id="ARBA00049194"/>
    </source>
</evidence>
<dbReference type="Proteomes" id="UP000019373">
    <property type="component" value="Unassembled WGS sequence"/>
</dbReference>
<dbReference type="Gene3D" id="3.40.309.10">
    <property type="entry name" value="Aldehyde Dehydrogenase, Chain A, domain 2"/>
    <property type="match status" value="1"/>
</dbReference>
<evidence type="ECO:0000256" key="1">
    <source>
        <dbReference type="ARBA" id="ARBA00009986"/>
    </source>
</evidence>
<organism evidence="6 7">
    <name type="scientific">Endocarpon pusillum (strain Z07020 / HMAS-L-300199)</name>
    <name type="common">Lichen-forming fungus</name>
    <dbReference type="NCBI Taxonomy" id="1263415"/>
    <lineage>
        <taxon>Eukaryota</taxon>
        <taxon>Fungi</taxon>
        <taxon>Dikarya</taxon>
        <taxon>Ascomycota</taxon>
        <taxon>Pezizomycotina</taxon>
        <taxon>Eurotiomycetes</taxon>
        <taxon>Chaetothyriomycetidae</taxon>
        <taxon>Verrucariales</taxon>
        <taxon>Verrucariaceae</taxon>
        <taxon>Endocarpon</taxon>
    </lineage>
</organism>
<dbReference type="InterPro" id="IPR016160">
    <property type="entry name" value="Ald_DH_CS_CYS"/>
</dbReference>
<evidence type="ECO:0000313" key="6">
    <source>
        <dbReference type="EMBL" id="ERF69082.1"/>
    </source>
</evidence>
<keyword evidence="7" id="KW-1185">Reference proteome</keyword>
<dbReference type="PROSITE" id="PS00070">
    <property type="entry name" value="ALDEHYDE_DEHYDR_CYS"/>
    <property type="match status" value="1"/>
</dbReference>
<evidence type="ECO:0000313" key="7">
    <source>
        <dbReference type="Proteomes" id="UP000019373"/>
    </source>
</evidence>
<name>U1FW59_ENDPU</name>
<dbReference type="EMBL" id="KE721469">
    <property type="protein sequence ID" value="ERF69082.1"/>
    <property type="molecule type" value="Genomic_DNA"/>
</dbReference>
<dbReference type="CDD" id="cd07106">
    <property type="entry name" value="ALDH_AldA-AAD23400"/>
    <property type="match status" value="1"/>
</dbReference>
<dbReference type="FunFam" id="3.40.309.10:FF:000009">
    <property type="entry name" value="Aldehyde dehydrogenase A"/>
    <property type="match status" value="1"/>
</dbReference>
<dbReference type="InterPro" id="IPR016162">
    <property type="entry name" value="Ald_DH_N"/>
</dbReference>
<dbReference type="Pfam" id="PF00171">
    <property type="entry name" value="Aldedh"/>
    <property type="match status" value="1"/>
</dbReference>
<comment type="similarity">
    <text evidence="1">Belongs to the aldehyde dehydrogenase family.</text>
</comment>
<reference evidence="7" key="1">
    <citation type="journal article" date="2014" name="BMC Genomics">
        <title>Genome characteristics reveal the impact of lichenization on lichen-forming fungus Endocarpon pusillum Hedwig (Verrucariales, Ascomycota).</title>
        <authorList>
            <person name="Wang Y.-Y."/>
            <person name="Liu B."/>
            <person name="Zhang X.-Y."/>
            <person name="Zhou Q.-M."/>
            <person name="Zhang T."/>
            <person name="Li H."/>
            <person name="Yu Y.-F."/>
            <person name="Zhang X.-L."/>
            <person name="Hao X.-Y."/>
            <person name="Wang M."/>
            <person name="Wang L."/>
            <person name="Wei J.-C."/>
        </authorList>
    </citation>
    <scope>NUCLEOTIDE SEQUENCE [LARGE SCALE GENOMIC DNA]</scope>
    <source>
        <strain evidence="7">Z07020 / HMAS-L-300199</strain>
    </source>
</reference>
<dbReference type="AlphaFoldDB" id="U1FW59"/>
<dbReference type="GeneID" id="19236097"/>
<sequence>MAPSKLTTVDFNTFTNIVNGEPRSAKNKYNGIDPTTKEKLWDVPVASKEDVEDAVKAAHEAYRKWSKKSWEERQEALDRFKDIYASYMDELTELLMKEVGKPKRLGELEIKSGLAFTDWHMKLSQPEPEQYEDDEKTVTTRFLPLGVVVAICPWNYPVTLSLGKILPAVLTGNAIIVKPSPFTPYSTLKVVEIAQQVFPPGLVQALDGDDKLGPALVTHPDIHKVSFTGESASNSPVLFTPNKPLQLGGNDPCIILPDVDIAKTAPQVALGAFLNSGQICVATKRIYIHKDIYRPFVDALISFTEQLKVGTPKGENVMLGPIQNEMQYDKVKTFFEDSKKNGYKFVAGMDNLEEGKGYFIKPAIIDNPPNDSKIVTEEPFGPIVPCQPWEDEAEVIARANDTRAGLAASVFGKDLERCERIANQIESGSVFINSFAKPGPMAIFGGMKESGIGGEWGKLGMLAYMIPQAIHRYK</sequence>
<dbReference type="GO" id="GO:0004029">
    <property type="term" value="F:aldehyde dehydrogenase (NAD+) activity"/>
    <property type="evidence" value="ECO:0007669"/>
    <property type="project" value="UniProtKB-EC"/>
</dbReference>
<dbReference type="OMA" id="APCMHAG"/>
<dbReference type="InterPro" id="IPR044086">
    <property type="entry name" value="LUC3-like"/>
</dbReference>
<keyword evidence="2" id="KW-0560">Oxidoreductase</keyword>
<comment type="catalytic activity">
    <reaction evidence="4">
        <text>an aldehyde + NAD(+) + H2O = a carboxylate + NADH + 2 H(+)</text>
        <dbReference type="Rhea" id="RHEA:16185"/>
        <dbReference type="ChEBI" id="CHEBI:15377"/>
        <dbReference type="ChEBI" id="CHEBI:15378"/>
        <dbReference type="ChEBI" id="CHEBI:17478"/>
        <dbReference type="ChEBI" id="CHEBI:29067"/>
        <dbReference type="ChEBI" id="CHEBI:57540"/>
        <dbReference type="ChEBI" id="CHEBI:57945"/>
        <dbReference type="EC" id="1.2.1.3"/>
    </reaction>
</comment>
<dbReference type="Gene3D" id="3.40.605.10">
    <property type="entry name" value="Aldehyde Dehydrogenase, Chain A, domain 1"/>
    <property type="match status" value="1"/>
</dbReference>
<dbReference type="SUPFAM" id="SSF53720">
    <property type="entry name" value="ALDH-like"/>
    <property type="match status" value="1"/>
</dbReference>
<dbReference type="HOGENOM" id="CLU_005391_0_0_1"/>
<feature type="domain" description="Aldehyde dehydrogenase" evidence="5">
    <location>
        <begin position="26"/>
        <end position="467"/>
    </location>
</feature>
<protein>
    <recommendedName>
        <fullName evidence="3">aldehyde dehydrogenase (NAD(+))</fullName>
        <ecNumber evidence="3">1.2.1.3</ecNumber>
    </recommendedName>
</protein>
<evidence type="ECO:0000259" key="5">
    <source>
        <dbReference type="Pfam" id="PF00171"/>
    </source>
</evidence>
<proteinExistence type="inferred from homology"/>
<evidence type="ECO:0000256" key="3">
    <source>
        <dbReference type="ARBA" id="ARBA00024226"/>
    </source>
</evidence>
<dbReference type="InterPro" id="IPR016161">
    <property type="entry name" value="Ald_DH/histidinol_DH"/>
</dbReference>
<dbReference type="EC" id="1.2.1.3" evidence="3"/>
<dbReference type="PANTHER" id="PTHR11699">
    <property type="entry name" value="ALDEHYDE DEHYDROGENASE-RELATED"/>
    <property type="match status" value="1"/>
</dbReference>
<dbReference type="InterPro" id="IPR016163">
    <property type="entry name" value="Ald_DH_C"/>
</dbReference>
<dbReference type="RefSeq" id="XP_007805142.1">
    <property type="nucleotide sequence ID" value="XM_007806951.1"/>
</dbReference>